<dbReference type="Proteomes" id="UP000251960">
    <property type="component" value="Chromosome 10"/>
</dbReference>
<accession>A0A3L6G9J3</accession>
<dbReference type="EMBL" id="NCVQ01000002">
    <property type="protein sequence ID" value="PWZ44948.1"/>
    <property type="molecule type" value="Genomic_DNA"/>
</dbReference>
<dbReference type="AlphaFoldDB" id="A0A3L6G9J3"/>
<gene>
    <name evidence="1" type="ORF">Zm00014a_033833</name>
</gene>
<protein>
    <submittedName>
        <fullName evidence="1">Uncharacterized protein</fullName>
    </submittedName>
</protein>
<proteinExistence type="predicted"/>
<evidence type="ECO:0000313" key="1">
    <source>
        <dbReference type="EMBL" id="PWZ44948.1"/>
    </source>
</evidence>
<evidence type="ECO:0000313" key="2">
    <source>
        <dbReference type="Proteomes" id="UP000251960"/>
    </source>
</evidence>
<organism evidence="1 2">
    <name type="scientific">Zea mays</name>
    <name type="common">Maize</name>
    <dbReference type="NCBI Taxonomy" id="4577"/>
    <lineage>
        <taxon>Eukaryota</taxon>
        <taxon>Viridiplantae</taxon>
        <taxon>Streptophyta</taxon>
        <taxon>Embryophyta</taxon>
        <taxon>Tracheophyta</taxon>
        <taxon>Spermatophyta</taxon>
        <taxon>Magnoliopsida</taxon>
        <taxon>Liliopsida</taxon>
        <taxon>Poales</taxon>
        <taxon>Poaceae</taxon>
        <taxon>PACMAD clade</taxon>
        <taxon>Panicoideae</taxon>
        <taxon>Andropogonodae</taxon>
        <taxon>Andropogoneae</taxon>
        <taxon>Tripsacinae</taxon>
        <taxon>Zea</taxon>
    </lineage>
</organism>
<comment type="caution">
    <text evidence="1">The sequence shown here is derived from an EMBL/GenBank/DDBJ whole genome shotgun (WGS) entry which is preliminary data.</text>
</comment>
<reference evidence="1 2" key="1">
    <citation type="journal article" date="2018" name="Nat. Genet.">
        <title>Extensive intraspecific gene order and gene structural variations between Mo17 and other maize genomes.</title>
        <authorList>
            <person name="Sun S."/>
            <person name="Zhou Y."/>
            <person name="Chen J."/>
            <person name="Shi J."/>
            <person name="Zhao H."/>
            <person name="Zhao H."/>
            <person name="Song W."/>
            <person name="Zhang M."/>
            <person name="Cui Y."/>
            <person name="Dong X."/>
            <person name="Liu H."/>
            <person name="Ma X."/>
            <person name="Jiao Y."/>
            <person name="Wang B."/>
            <person name="Wei X."/>
            <person name="Stein J.C."/>
            <person name="Glaubitz J.C."/>
            <person name="Lu F."/>
            <person name="Yu G."/>
            <person name="Liang C."/>
            <person name="Fengler K."/>
            <person name="Li B."/>
            <person name="Rafalski A."/>
            <person name="Schnable P.S."/>
            <person name="Ware D.H."/>
            <person name="Buckler E.S."/>
            <person name="Lai J."/>
        </authorList>
    </citation>
    <scope>NUCLEOTIDE SEQUENCE [LARGE SCALE GENOMIC DNA]</scope>
    <source>
        <strain evidence="2">cv. Missouri 17</strain>
        <tissue evidence="1">Seedling</tissue>
    </source>
</reference>
<sequence>MIFQDWWSNAEGQVPKEKRKGFNTLVILVAWWLWKHRNICVFEGASPSTRDILQHIHEDATLWGMAGARGLRGLWP</sequence>
<name>A0A3L6G9J3_MAIZE</name>